<feature type="domain" description="BTB" evidence="5">
    <location>
        <begin position="678"/>
        <end position="762"/>
    </location>
</feature>
<dbReference type="Proteomes" id="UP000650833">
    <property type="component" value="Unassembled WGS sequence"/>
</dbReference>
<evidence type="ECO:0000259" key="5">
    <source>
        <dbReference type="PROSITE" id="PS50097"/>
    </source>
</evidence>
<evidence type="ECO:0000313" key="7">
    <source>
        <dbReference type="Proteomes" id="UP000650833"/>
    </source>
</evidence>
<evidence type="ECO:0000313" key="6">
    <source>
        <dbReference type="EMBL" id="KAG2205055.1"/>
    </source>
</evidence>
<feature type="repeat" description="RCC1" evidence="3">
    <location>
        <begin position="368"/>
        <end position="419"/>
    </location>
</feature>
<dbReference type="EMBL" id="JAEPRC010000182">
    <property type="protein sequence ID" value="KAG2205055.1"/>
    <property type="molecule type" value="Genomic_DNA"/>
</dbReference>
<dbReference type="PANTHER" id="PTHR22872:SF2">
    <property type="entry name" value="INHIBITOR OF BRUTON TYROSINE KINASE"/>
    <property type="match status" value="1"/>
</dbReference>
<dbReference type="CDD" id="cd18186">
    <property type="entry name" value="BTB_POZ_ZBTB_KLHL-like"/>
    <property type="match status" value="1"/>
</dbReference>
<feature type="compositionally biased region" description="Low complexity" evidence="4">
    <location>
        <begin position="1227"/>
        <end position="1237"/>
    </location>
</feature>
<dbReference type="Gene3D" id="3.30.710.10">
    <property type="entry name" value="Potassium Channel Kv1.1, Chain A"/>
    <property type="match status" value="2"/>
</dbReference>
<dbReference type="CDD" id="cd18500">
    <property type="entry name" value="BACK_IBtk"/>
    <property type="match status" value="1"/>
</dbReference>
<feature type="region of interest" description="Disordered" evidence="4">
    <location>
        <begin position="1155"/>
        <end position="1242"/>
    </location>
</feature>
<dbReference type="SMART" id="SM00248">
    <property type="entry name" value="ANK"/>
    <property type="match status" value="2"/>
</dbReference>
<dbReference type="InterPro" id="IPR009091">
    <property type="entry name" value="RCC1/BLIP-II"/>
</dbReference>
<keyword evidence="7" id="KW-1185">Reference proteome</keyword>
<keyword evidence="2" id="KW-0040">ANK repeat</keyword>
<dbReference type="SUPFAM" id="SSF50985">
    <property type="entry name" value="RCC1/BLIP-II"/>
    <property type="match status" value="1"/>
</dbReference>
<gene>
    <name evidence="6" type="ORF">INT46_000028</name>
</gene>
<dbReference type="SUPFAM" id="SSF54695">
    <property type="entry name" value="POZ domain"/>
    <property type="match status" value="2"/>
</dbReference>
<feature type="repeat" description="RCC1" evidence="3">
    <location>
        <begin position="309"/>
        <end position="368"/>
    </location>
</feature>
<dbReference type="InterPro" id="IPR051625">
    <property type="entry name" value="Signaling_Regulatory_Domain"/>
</dbReference>
<dbReference type="InterPro" id="IPR002110">
    <property type="entry name" value="Ankyrin_rpt"/>
</dbReference>
<proteinExistence type="predicted"/>
<reference evidence="6" key="1">
    <citation type="submission" date="2020-12" db="EMBL/GenBank/DDBJ databases">
        <title>Metabolic potential, ecology and presence of endohyphal bacteria is reflected in genomic diversity of Mucoromycotina.</title>
        <authorList>
            <person name="Muszewska A."/>
            <person name="Okrasinska A."/>
            <person name="Steczkiewicz K."/>
            <person name="Drgas O."/>
            <person name="Orlowska M."/>
            <person name="Perlinska-Lenart U."/>
            <person name="Aleksandrzak-Piekarczyk T."/>
            <person name="Szatraj K."/>
            <person name="Zielenkiewicz U."/>
            <person name="Pilsyk S."/>
            <person name="Malc E."/>
            <person name="Mieczkowski P."/>
            <person name="Kruszewska J.S."/>
            <person name="Biernat P."/>
            <person name="Pawlowska J."/>
        </authorList>
    </citation>
    <scope>NUCLEOTIDE SEQUENCE</scope>
    <source>
        <strain evidence="6">CBS 226.32</strain>
    </source>
</reference>
<dbReference type="PROSITE" id="PS50097">
    <property type="entry name" value="BTB"/>
    <property type="match status" value="1"/>
</dbReference>
<dbReference type="SMART" id="SM00225">
    <property type="entry name" value="BTB"/>
    <property type="match status" value="2"/>
</dbReference>
<accession>A0A8H7V2S1</accession>
<feature type="repeat" description="RCC1" evidence="3">
    <location>
        <begin position="192"/>
        <end position="255"/>
    </location>
</feature>
<evidence type="ECO:0000256" key="3">
    <source>
        <dbReference type="PROSITE-ProRule" id="PRU00235"/>
    </source>
</evidence>
<dbReference type="Pfam" id="PF00415">
    <property type="entry name" value="RCC1"/>
    <property type="match status" value="1"/>
</dbReference>
<dbReference type="InterPro" id="IPR036770">
    <property type="entry name" value="Ankyrin_rpt-contain_sf"/>
</dbReference>
<dbReference type="PROSITE" id="PS50012">
    <property type="entry name" value="RCC1_3"/>
    <property type="match status" value="4"/>
</dbReference>
<evidence type="ECO:0000256" key="4">
    <source>
        <dbReference type="SAM" id="MobiDB-lite"/>
    </source>
</evidence>
<dbReference type="PANTHER" id="PTHR22872">
    <property type="entry name" value="BTK-BINDING PROTEIN-RELATED"/>
    <property type="match status" value="1"/>
</dbReference>
<name>A0A8H7V2S1_9FUNG</name>
<dbReference type="Pfam" id="PF12796">
    <property type="entry name" value="Ank_2"/>
    <property type="match status" value="1"/>
</dbReference>
<feature type="compositionally biased region" description="Low complexity" evidence="4">
    <location>
        <begin position="1155"/>
        <end position="1165"/>
    </location>
</feature>
<evidence type="ECO:0000256" key="1">
    <source>
        <dbReference type="ARBA" id="ARBA00022737"/>
    </source>
</evidence>
<evidence type="ECO:0000256" key="2">
    <source>
        <dbReference type="PROSITE-ProRule" id="PRU00023"/>
    </source>
</evidence>
<feature type="compositionally biased region" description="Polar residues" evidence="4">
    <location>
        <begin position="1192"/>
        <end position="1207"/>
    </location>
</feature>
<dbReference type="Gene3D" id="1.25.40.20">
    <property type="entry name" value="Ankyrin repeat-containing domain"/>
    <property type="match status" value="1"/>
</dbReference>
<dbReference type="InterPro" id="IPR000408">
    <property type="entry name" value="Reg_chr_condens"/>
</dbReference>
<organism evidence="6 7">
    <name type="scientific">Mucor plumbeus</name>
    <dbReference type="NCBI Taxonomy" id="97098"/>
    <lineage>
        <taxon>Eukaryota</taxon>
        <taxon>Fungi</taxon>
        <taxon>Fungi incertae sedis</taxon>
        <taxon>Mucoromycota</taxon>
        <taxon>Mucoromycotina</taxon>
        <taxon>Mucoromycetes</taxon>
        <taxon>Mucorales</taxon>
        <taxon>Mucorineae</taxon>
        <taxon>Mucoraceae</taxon>
        <taxon>Mucor</taxon>
    </lineage>
</organism>
<comment type="caution">
    <text evidence="6">The sequence shown here is derived from an EMBL/GenBank/DDBJ whole genome shotgun (WGS) entry which is preliminary data.</text>
</comment>
<dbReference type="PROSITE" id="PS50088">
    <property type="entry name" value="ANK_REPEAT"/>
    <property type="match status" value="1"/>
</dbReference>
<dbReference type="OrthoDB" id="1893551at2759"/>
<keyword evidence="1" id="KW-0677">Repeat</keyword>
<dbReference type="InterPro" id="IPR000210">
    <property type="entry name" value="BTB/POZ_dom"/>
</dbReference>
<dbReference type="InterPro" id="IPR011333">
    <property type="entry name" value="SKP1/BTB/POZ_sf"/>
</dbReference>
<feature type="repeat" description="RCC1" evidence="3">
    <location>
        <begin position="258"/>
        <end position="308"/>
    </location>
</feature>
<dbReference type="Pfam" id="PF00651">
    <property type="entry name" value="BTB"/>
    <property type="match status" value="1"/>
</dbReference>
<dbReference type="SUPFAM" id="SSF48403">
    <property type="entry name" value="Ankyrin repeat"/>
    <property type="match status" value="1"/>
</dbReference>
<dbReference type="Pfam" id="PF13540">
    <property type="entry name" value="RCC1_2"/>
    <property type="match status" value="1"/>
</dbReference>
<protein>
    <recommendedName>
        <fullName evidence="5">BTB domain-containing protein</fullName>
    </recommendedName>
</protein>
<dbReference type="Gene3D" id="2.130.10.30">
    <property type="entry name" value="Regulator of chromosome condensation 1/beta-lactamase-inhibitor protein II"/>
    <property type="match status" value="1"/>
</dbReference>
<sequence>MVSIFKAIRDNDTQLLNYFIELSTNEHPSSISSISKQDSQWIHQQLKISGQKQFDLNKRSSKGKTALHYAATWNRVEMASNLINCSQVDVNLRDRENGWTALHRCLYMGNLEIARMLLKRQDIDLHIKDWEGLDAFELYDLTISNTFPKERVLTKKDRLQFENNNNVDDNDDDDDEYSQYNLEQQNIRKGGTDLYTWGHNTNYVLGHSDTENRTKPERVKLQLESQKSSFIMQRPKYLIESVVMSKYHMGILTTENNHNLLLCGFGSGGRLGTGKETDTQFTPIPVQWSERITSVALGRDHTIAVTVNGNVISFGNNSYGQLGYETDNHINKDSMQLVPRKIQAQSLKKQPILGAAASRIHSVVYTTTDIFTFGLNQGQLGYHQPDNEKCQIIPRKVSMSTEILQVVANDNCTAILNKSFQVILLCNYTQQKLFFPVNRFPSNITVHRSEANYTVKLVTSGTEHLGAVSNTGDVFMWTCRSFHSRNSIVQQDSNSRNNKQAQPTTVSAPKRIWTPLNKPHLAAIDASIGQHGEVIICTLSGHVFKGGHADKFNQIPHLQRCIKVCANSSGAFAAIRSEYVLPSITNIEKSTLKHDLSTSLPHIELSKEFRNQLSDLMQAMTMECNQEIQKYKSGAEVDQDLVLKQQQETRQKYSQHIASAVEHTWHRIDQLSLIDKSLDVLFHVNGKNIYCHSAILRCRSNIFNQLLKCADRRFPSTMNGMTIKLEKQSNDGRLIIHINNCQLAAILLLLDYIYTDEYHHPMNAFFQIPDLCFQDIDSFTDKKSILASANQIQRDLVALATIFQLPQLLSSAQQSFSHVPVPSITDHLKSMLEKAKGTDVSIQTIEGNEAHSDYHQIILRQRCSYFGNLLKPESVWIQKRLTEMNTKRIQINLDHISKEVMDTIIQYIYLDLDKSNLFNNIKKAKEENMIQFLLEFLCEADFLLLNRLKSITEQVLVPFIKLRSATTIFEYADVCLANSLKKSCLQFITVNLPVFLGSNMLDSIADTLLRDLENYVRQSQIDEMPTVFRGQDHFDLKATEDLEEEDAEFASSLYALSRGDGSIATFNEILTTYYPEKQSSAKEKVNQPTKLLIGIDEEQSKYILTTSTTTAATATATAAAATATTTTSTTNTGRMKRGIKVQLDDLENELNLISAASQQRRPSSAGWRTATTSTDVVPEPQSKPSLREIIETENQPNNASTKNQKSTIPKKISQKERRRLAQQHELSAAAESSTSSTKPVWGKVPSAEVKPITKIMSEISDIPTTSVANGKDTFSISSSAASSSTNGRKGKKIYIPESLLEDLNQQNSSIVKENRALYNPINSLGSSFQLTPIRRFNSNLKDDKSSSKKSFQSILKQQELEDNWLKNNKPKKSIALIQKEEQALISLHQYYIQTLDILSGEWFEIRRL</sequence>
<feature type="repeat" description="ANK" evidence="2">
    <location>
        <begin position="62"/>
        <end position="95"/>
    </location>
</feature>